<dbReference type="EMBL" id="CP032364">
    <property type="protein sequence ID" value="AYA98974.1"/>
    <property type="molecule type" value="Genomic_DNA"/>
</dbReference>
<name>A0A385PZZ8_9FIRM</name>
<dbReference type="KEGG" id="lua:D4A81_02950"/>
<accession>A0A385PZZ8</accession>
<keyword evidence="2" id="KW-1185">Reference proteome</keyword>
<reference evidence="1 2" key="1">
    <citation type="submission" date="2018-09" db="EMBL/GenBank/DDBJ databases">
        <title>Genome sequencing of Lachnoanaerobaculum umeaense DSM 23576.</title>
        <authorList>
            <person name="Kook J.-K."/>
            <person name="Park S.-N."/>
            <person name="Lim Y.K."/>
        </authorList>
    </citation>
    <scope>NUCLEOTIDE SEQUENCE [LARGE SCALE GENOMIC DNA]</scope>
    <source>
        <strain evidence="2">DSM 23576 \ CCUG 58757</strain>
    </source>
</reference>
<organism evidence="1 2">
    <name type="scientific">Lachnoanaerobaculum umeaense</name>
    <dbReference type="NCBI Taxonomy" id="617123"/>
    <lineage>
        <taxon>Bacteria</taxon>
        <taxon>Bacillati</taxon>
        <taxon>Bacillota</taxon>
        <taxon>Clostridia</taxon>
        <taxon>Lachnospirales</taxon>
        <taxon>Lachnospiraceae</taxon>
        <taxon>Lachnoanaerobaculum</taxon>
    </lineage>
</organism>
<sequence length="118" mass="13765">MYNNEVIDICFKKEVALLVFDLMVFLLIVFAIAEGVCLILLYHRIFYKKKQSIDIFFICVFFIGFLCALQFLSLLYIYESIKVNPKHELAPLFTTFSAVISALYTLPFAIVANNYRKR</sequence>
<dbReference type="Proteomes" id="UP000265562">
    <property type="component" value="Chromosome"/>
</dbReference>
<evidence type="ECO:0000313" key="2">
    <source>
        <dbReference type="Proteomes" id="UP000265562"/>
    </source>
</evidence>
<dbReference type="AlphaFoldDB" id="A0A385PZZ8"/>
<proteinExistence type="predicted"/>
<protein>
    <submittedName>
        <fullName evidence="1">Uncharacterized protein</fullName>
    </submittedName>
</protein>
<gene>
    <name evidence="1" type="ORF">D4A81_02950</name>
</gene>
<evidence type="ECO:0000313" key="1">
    <source>
        <dbReference type="EMBL" id="AYA98974.1"/>
    </source>
</evidence>